<organism evidence="1 2">
    <name type="scientific">Blepharisma stoltei</name>
    <dbReference type="NCBI Taxonomy" id="1481888"/>
    <lineage>
        <taxon>Eukaryota</taxon>
        <taxon>Sar</taxon>
        <taxon>Alveolata</taxon>
        <taxon>Ciliophora</taxon>
        <taxon>Postciliodesmatophora</taxon>
        <taxon>Heterotrichea</taxon>
        <taxon>Heterotrichida</taxon>
        <taxon>Blepharismidae</taxon>
        <taxon>Blepharisma</taxon>
    </lineage>
</organism>
<accession>A0AAU9IGM3</accession>
<keyword evidence="2" id="KW-1185">Reference proteome</keyword>
<comment type="caution">
    <text evidence="1">The sequence shown here is derived from an EMBL/GenBank/DDBJ whole genome shotgun (WGS) entry which is preliminary data.</text>
</comment>
<protein>
    <submittedName>
        <fullName evidence="1">Uncharacterized protein</fullName>
    </submittedName>
</protein>
<proteinExistence type="predicted"/>
<evidence type="ECO:0000313" key="2">
    <source>
        <dbReference type="Proteomes" id="UP001162131"/>
    </source>
</evidence>
<dbReference type="Proteomes" id="UP001162131">
    <property type="component" value="Unassembled WGS sequence"/>
</dbReference>
<gene>
    <name evidence="1" type="ORF">BSTOLATCC_MIC6520</name>
</gene>
<name>A0AAU9IGM3_9CILI</name>
<evidence type="ECO:0000313" key="1">
    <source>
        <dbReference type="EMBL" id="CAG9312416.1"/>
    </source>
</evidence>
<sequence length="80" mass="9603">MHKPAKNPVQILQRVSSQTLHDKFLTQPFEHELQFVGFPPLIHWLIPHSQRQLALAPLPHIWSEYWVLKFETATFHRVKW</sequence>
<reference evidence="1" key="1">
    <citation type="submission" date="2021-09" db="EMBL/GenBank/DDBJ databases">
        <authorList>
            <consortium name="AG Swart"/>
            <person name="Singh M."/>
            <person name="Singh A."/>
            <person name="Seah K."/>
            <person name="Emmerich C."/>
        </authorList>
    </citation>
    <scope>NUCLEOTIDE SEQUENCE</scope>
    <source>
        <strain evidence="1">ATCC30299</strain>
    </source>
</reference>
<dbReference type="EMBL" id="CAJZBQ010000006">
    <property type="protein sequence ID" value="CAG9312416.1"/>
    <property type="molecule type" value="Genomic_DNA"/>
</dbReference>
<dbReference type="AlphaFoldDB" id="A0AAU9IGM3"/>